<accession>A0AAD3STW3</accession>
<evidence type="ECO:0000313" key="3">
    <source>
        <dbReference type="Proteomes" id="UP001279734"/>
    </source>
</evidence>
<feature type="compositionally biased region" description="Polar residues" evidence="1">
    <location>
        <begin position="75"/>
        <end position="84"/>
    </location>
</feature>
<organism evidence="2 3">
    <name type="scientific">Nepenthes gracilis</name>
    <name type="common">Slender pitcher plant</name>
    <dbReference type="NCBI Taxonomy" id="150966"/>
    <lineage>
        <taxon>Eukaryota</taxon>
        <taxon>Viridiplantae</taxon>
        <taxon>Streptophyta</taxon>
        <taxon>Embryophyta</taxon>
        <taxon>Tracheophyta</taxon>
        <taxon>Spermatophyta</taxon>
        <taxon>Magnoliopsida</taxon>
        <taxon>eudicotyledons</taxon>
        <taxon>Gunneridae</taxon>
        <taxon>Pentapetalae</taxon>
        <taxon>Caryophyllales</taxon>
        <taxon>Nepenthaceae</taxon>
        <taxon>Nepenthes</taxon>
    </lineage>
</organism>
<dbReference type="EMBL" id="BSYO01000017">
    <property type="protein sequence ID" value="GMH16774.1"/>
    <property type="molecule type" value="Genomic_DNA"/>
</dbReference>
<feature type="region of interest" description="Disordered" evidence="1">
    <location>
        <begin position="73"/>
        <end position="111"/>
    </location>
</feature>
<dbReference type="Proteomes" id="UP001279734">
    <property type="component" value="Unassembled WGS sequence"/>
</dbReference>
<protein>
    <submittedName>
        <fullName evidence="2">Uncharacterized protein</fullName>
    </submittedName>
</protein>
<dbReference type="AlphaFoldDB" id="A0AAD3STW3"/>
<name>A0AAD3STW3_NEPGR</name>
<keyword evidence="3" id="KW-1185">Reference proteome</keyword>
<comment type="caution">
    <text evidence="2">The sequence shown here is derived from an EMBL/GenBank/DDBJ whole genome shotgun (WGS) entry which is preliminary data.</text>
</comment>
<evidence type="ECO:0000313" key="2">
    <source>
        <dbReference type="EMBL" id="GMH16774.1"/>
    </source>
</evidence>
<evidence type="ECO:0000256" key="1">
    <source>
        <dbReference type="SAM" id="MobiDB-lite"/>
    </source>
</evidence>
<gene>
    <name evidence="2" type="ORF">Nepgr_018615</name>
</gene>
<sequence length="111" mass="12114">MATICRRTGYSSNFMVTVLVLFLMGLAFMECLTLASAPHGWPRKMVWGQSGGYFEGEDLVAGGDGVAQFERRLRTSPSSISPPTKNGVPHERYYAPPPSMQSDLDQTGLLA</sequence>
<reference evidence="2" key="1">
    <citation type="submission" date="2023-05" db="EMBL/GenBank/DDBJ databases">
        <title>Nepenthes gracilis genome sequencing.</title>
        <authorList>
            <person name="Fukushima K."/>
        </authorList>
    </citation>
    <scope>NUCLEOTIDE SEQUENCE</scope>
    <source>
        <strain evidence="2">SING2019-196</strain>
    </source>
</reference>
<proteinExistence type="predicted"/>